<protein>
    <submittedName>
        <fullName evidence="2">Uncharacterized protein</fullName>
    </submittedName>
</protein>
<evidence type="ECO:0000313" key="3">
    <source>
        <dbReference type="Proteomes" id="UP000823388"/>
    </source>
</evidence>
<gene>
    <name evidence="2" type="ORF">PVAP13_8KG136401</name>
</gene>
<organism evidence="2 3">
    <name type="scientific">Panicum virgatum</name>
    <name type="common">Blackwell switchgrass</name>
    <dbReference type="NCBI Taxonomy" id="38727"/>
    <lineage>
        <taxon>Eukaryota</taxon>
        <taxon>Viridiplantae</taxon>
        <taxon>Streptophyta</taxon>
        <taxon>Embryophyta</taxon>
        <taxon>Tracheophyta</taxon>
        <taxon>Spermatophyta</taxon>
        <taxon>Magnoliopsida</taxon>
        <taxon>Liliopsida</taxon>
        <taxon>Poales</taxon>
        <taxon>Poaceae</taxon>
        <taxon>PACMAD clade</taxon>
        <taxon>Panicoideae</taxon>
        <taxon>Panicodae</taxon>
        <taxon>Paniceae</taxon>
        <taxon>Panicinae</taxon>
        <taxon>Panicum</taxon>
        <taxon>Panicum sect. Hiantes</taxon>
    </lineage>
</organism>
<accession>A0A8T0PLE9</accession>
<dbReference type="EMBL" id="CM029051">
    <property type="protein sequence ID" value="KAG2561042.1"/>
    <property type="molecule type" value="Genomic_DNA"/>
</dbReference>
<proteinExistence type="predicted"/>
<evidence type="ECO:0000313" key="2">
    <source>
        <dbReference type="EMBL" id="KAG2561042.1"/>
    </source>
</evidence>
<keyword evidence="3" id="KW-1185">Reference proteome</keyword>
<reference evidence="2" key="1">
    <citation type="submission" date="2020-05" db="EMBL/GenBank/DDBJ databases">
        <title>WGS assembly of Panicum virgatum.</title>
        <authorList>
            <person name="Lovell J.T."/>
            <person name="Jenkins J."/>
            <person name="Shu S."/>
            <person name="Juenger T.E."/>
            <person name="Schmutz J."/>
        </authorList>
    </citation>
    <scope>NUCLEOTIDE SEQUENCE</scope>
    <source>
        <strain evidence="2">AP13</strain>
    </source>
</reference>
<dbReference type="Proteomes" id="UP000823388">
    <property type="component" value="Chromosome 8K"/>
</dbReference>
<sequence>MASLFEISQIVRLLQSTELGDRRFKQWNPINLLQCRRAGWSATARHSANARAECSRAGAAAGAMRAVCPYVAAPQGSSRKWIRPSSDSGPRRAKSDPWACCLQAQSCKQISEGLGRTTRYEDGVNGSS</sequence>
<dbReference type="AlphaFoldDB" id="A0A8T0PLE9"/>
<comment type="caution">
    <text evidence="2">The sequence shown here is derived from an EMBL/GenBank/DDBJ whole genome shotgun (WGS) entry which is preliminary data.</text>
</comment>
<name>A0A8T0PLE9_PANVG</name>
<evidence type="ECO:0000256" key="1">
    <source>
        <dbReference type="SAM" id="MobiDB-lite"/>
    </source>
</evidence>
<feature type="region of interest" description="Disordered" evidence="1">
    <location>
        <begin position="77"/>
        <end position="96"/>
    </location>
</feature>